<organism evidence="2 3">
    <name type="scientific">Colletotrichum chrysophilum</name>
    <dbReference type="NCBI Taxonomy" id="1836956"/>
    <lineage>
        <taxon>Eukaryota</taxon>
        <taxon>Fungi</taxon>
        <taxon>Dikarya</taxon>
        <taxon>Ascomycota</taxon>
        <taxon>Pezizomycotina</taxon>
        <taxon>Sordariomycetes</taxon>
        <taxon>Hypocreomycetidae</taxon>
        <taxon>Glomerellales</taxon>
        <taxon>Glomerellaceae</taxon>
        <taxon>Colletotrichum</taxon>
        <taxon>Colletotrichum gloeosporioides species complex</taxon>
    </lineage>
</organism>
<reference evidence="2" key="1">
    <citation type="submission" date="2023-01" db="EMBL/GenBank/DDBJ databases">
        <title>Colletotrichum chrysophilum M932 genome sequence.</title>
        <authorList>
            <person name="Baroncelli R."/>
        </authorList>
    </citation>
    <scope>NUCLEOTIDE SEQUENCE</scope>
    <source>
        <strain evidence="2">M932</strain>
    </source>
</reference>
<accession>A0AAD9AXC5</accession>
<name>A0AAD9AXC5_9PEZI</name>
<feature type="compositionally biased region" description="Basic residues" evidence="1">
    <location>
        <begin position="120"/>
        <end position="130"/>
    </location>
</feature>
<protein>
    <submittedName>
        <fullName evidence="2">Uncharacterized protein</fullName>
    </submittedName>
</protein>
<feature type="region of interest" description="Disordered" evidence="1">
    <location>
        <begin position="34"/>
        <end position="99"/>
    </location>
</feature>
<dbReference type="AlphaFoldDB" id="A0AAD9AXC5"/>
<comment type="caution">
    <text evidence="2">The sequence shown here is derived from an EMBL/GenBank/DDBJ whole genome shotgun (WGS) entry which is preliminary data.</text>
</comment>
<feature type="region of interest" description="Disordered" evidence="1">
    <location>
        <begin position="111"/>
        <end position="137"/>
    </location>
</feature>
<evidence type="ECO:0000313" key="3">
    <source>
        <dbReference type="Proteomes" id="UP001243330"/>
    </source>
</evidence>
<feature type="compositionally biased region" description="Basic residues" evidence="1">
    <location>
        <begin position="42"/>
        <end position="53"/>
    </location>
</feature>
<sequence length="137" mass="14956">MAASPASVSGRPAVSIAGMAARFVSTLWAGRRRAAGLPISQTRRRGRGNRAPKRVSTGLALGWHRHHQLQSPTDGLPEIARSKPSSPATGLETDGFPPDTTYRYQEVIARVPEGPQKSTRAIRWRARKRGWPSLSTH</sequence>
<evidence type="ECO:0000313" key="2">
    <source>
        <dbReference type="EMBL" id="KAK1856221.1"/>
    </source>
</evidence>
<dbReference type="Proteomes" id="UP001243330">
    <property type="component" value="Unassembled WGS sequence"/>
</dbReference>
<evidence type="ECO:0000256" key="1">
    <source>
        <dbReference type="SAM" id="MobiDB-lite"/>
    </source>
</evidence>
<keyword evidence="3" id="KW-1185">Reference proteome</keyword>
<dbReference type="EMBL" id="JAQOWY010000011">
    <property type="protein sequence ID" value="KAK1856221.1"/>
    <property type="molecule type" value="Genomic_DNA"/>
</dbReference>
<proteinExistence type="predicted"/>
<gene>
    <name evidence="2" type="ORF">CCHR01_01133</name>
</gene>